<proteinExistence type="predicted"/>
<feature type="transmembrane region" description="Helical" evidence="6">
    <location>
        <begin position="333"/>
        <end position="353"/>
    </location>
</feature>
<protein>
    <recommendedName>
        <fullName evidence="7">Major facilitator superfamily (MFS) profile domain-containing protein</fullName>
    </recommendedName>
</protein>
<dbReference type="InterPro" id="IPR011701">
    <property type="entry name" value="MFS"/>
</dbReference>
<evidence type="ECO:0000313" key="8">
    <source>
        <dbReference type="EMBL" id="KAG9195632.1"/>
    </source>
</evidence>
<dbReference type="SUPFAM" id="SSF103473">
    <property type="entry name" value="MFS general substrate transporter"/>
    <property type="match status" value="1"/>
</dbReference>
<keyword evidence="3 6" id="KW-0812">Transmembrane</keyword>
<evidence type="ECO:0000259" key="7">
    <source>
        <dbReference type="PROSITE" id="PS50850"/>
    </source>
</evidence>
<evidence type="ECO:0000256" key="3">
    <source>
        <dbReference type="ARBA" id="ARBA00022692"/>
    </source>
</evidence>
<evidence type="ECO:0000256" key="5">
    <source>
        <dbReference type="ARBA" id="ARBA00023136"/>
    </source>
</evidence>
<evidence type="ECO:0000256" key="4">
    <source>
        <dbReference type="ARBA" id="ARBA00022989"/>
    </source>
</evidence>
<dbReference type="GO" id="GO:0022857">
    <property type="term" value="F:transmembrane transporter activity"/>
    <property type="evidence" value="ECO:0007669"/>
    <property type="project" value="InterPro"/>
</dbReference>
<organism evidence="8 9">
    <name type="scientific">Alternaria panax</name>
    <dbReference type="NCBI Taxonomy" id="48097"/>
    <lineage>
        <taxon>Eukaryota</taxon>
        <taxon>Fungi</taxon>
        <taxon>Dikarya</taxon>
        <taxon>Ascomycota</taxon>
        <taxon>Pezizomycotina</taxon>
        <taxon>Dothideomycetes</taxon>
        <taxon>Pleosporomycetidae</taxon>
        <taxon>Pleosporales</taxon>
        <taxon>Pleosporineae</taxon>
        <taxon>Pleosporaceae</taxon>
        <taxon>Alternaria</taxon>
        <taxon>Alternaria sect. Panax</taxon>
    </lineage>
</organism>
<accession>A0AAD4IJC0</accession>
<feature type="transmembrane region" description="Helical" evidence="6">
    <location>
        <begin position="463"/>
        <end position="480"/>
    </location>
</feature>
<evidence type="ECO:0000256" key="2">
    <source>
        <dbReference type="ARBA" id="ARBA00022448"/>
    </source>
</evidence>
<feature type="transmembrane region" description="Helical" evidence="6">
    <location>
        <begin position="217"/>
        <end position="237"/>
    </location>
</feature>
<dbReference type="Gene3D" id="1.20.1250.20">
    <property type="entry name" value="MFS general substrate transporter like domains"/>
    <property type="match status" value="1"/>
</dbReference>
<keyword evidence="9" id="KW-1185">Reference proteome</keyword>
<feature type="transmembrane region" description="Helical" evidence="6">
    <location>
        <begin position="146"/>
        <end position="171"/>
    </location>
</feature>
<evidence type="ECO:0000256" key="1">
    <source>
        <dbReference type="ARBA" id="ARBA00004141"/>
    </source>
</evidence>
<dbReference type="GO" id="GO:0016020">
    <property type="term" value="C:membrane"/>
    <property type="evidence" value="ECO:0007669"/>
    <property type="project" value="UniProtKB-SubCell"/>
</dbReference>
<feature type="transmembrane region" description="Helical" evidence="6">
    <location>
        <begin position="115"/>
        <end position="134"/>
    </location>
</feature>
<sequence length="483" mass="51314">MADETTPLLRDDDESLQLPRPVHEAKEVSDNIFTAQSTILMLPAIGSAYNIPIHRQQLITSLYNIASGSLILLWARVADVYGSGLIFVVGSVLFTITSAGLPVSPNEATLYVFRALQGMGTAAAMPSSIGILVATFPAGKRRNYALVLYNSISSLGAVLGNITGGVIGGYLSWQWVFWFAAILGAIVTIVATQTIPWRGLRPKAPLAEVEQTSSVDWLGGVLVTASLTILLVTISSGGSWSSVQNPLQLVTGLVLGYLFIRRQRKLEASSTQSPLFRLSLLSSSGLSPALFTYQQYLGLSVLQTTLRFIPSGLSCCLIALFVAPALSRIPGFYLLIGAIFASITSALLFALPIPPSTSYWAYGFPAMCLTMSIEVLAPVLSLFVVKCLDQDNQAIGGGLLQTSNNLGKAIGLAIAGSVQKIVETSRAPACEDCELGALIVKAEGRVGDQVLLTGIRAAQSTNIVFALLALGTVVMYLRVLRTL</sequence>
<reference evidence="8" key="1">
    <citation type="submission" date="2021-07" db="EMBL/GenBank/DDBJ databases">
        <title>Genome Resource of American Ginseng Black Spot Pathogen Alternaria panax.</title>
        <authorList>
            <person name="Qiu C."/>
            <person name="Wang W."/>
            <person name="Liu Z."/>
        </authorList>
    </citation>
    <scope>NUCLEOTIDE SEQUENCE</scope>
    <source>
        <strain evidence="8">BNCC115425</strain>
    </source>
</reference>
<gene>
    <name evidence="8" type="ORF">G6011_00753</name>
</gene>
<keyword evidence="4 6" id="KW-1133">Transmembrane helix</keyword>
<feature type="transmembrane region" description="Helical" evidence="6">
    <location>
        <begin position="84"/>
        <end position="103"/>
    </location>
</feature>
<name>A0AAD4IJC0_9PLEO</name>
<feature type="transmembrane region" description="Helical" evidence="6">
    <location>
        <begin position="308"/>
        <end position="326"/>
    </location>
</feature>
<dbReference type="PANTHER" id="PTHR42718:SF9">
    <property type="entry name" value="MAJOR FACILITATOR SUPERFAMILY MULTIDRUG TRANSPORTER MFSC"/>
    <property type="match status" value="1"/>
</dbReference>
<evidence type="ECO:0000256" key="6">
    <source>
        <dbReference type="SAM" id="Phobius"/>
    </source>
</evidence>
<dbReference type="Proteomes" id="UP001199106">
    <property type="component" value="Unassembled WGS sequence"/>
</dbReference>
<dbReference type="PANTHER" id="PTHR42718">
    <property type="entry name" value="MAJOR FACILITATOR SUPERFAMILY MULTIDRUG TRANSPORTER MFSC"/>
    <property type="match status" value="1"/>
</dbReference>
<feature type="transmembrane region" description="Helical" evidence="6">
    <location>
        <begin position="359"/>
        <end position="385"/>
    </location>
</feature>
<dbReference type="InterPro" id="IPR036259">
    <property type="entry name" value="MFS_trans_sf"/>
</dbReference>
<comment type="caution">
    <text evidence="8">The sequence shown here is derived from an EMBL/GenBank/DDBJ whole genome shotgun (WGS) entry which is preliminary data.</text>
</comment>
<dbReference type="EMBL" id="JAANER010000001">
    <property type="protein sequence ID" value="KAG9195632.1"/>
    <property type="molecule type" value="Genomic_DNA"/>
</dbReference>
<dbReference type="PROSITE" id="PS50850">
    <property type="entry name" value="MFS"/>
    <property type="match status" value="1"/>
</dbReference>
<keyword evidence="2" id="KW-0813">Transport</keyword>
<dbReference type="Gene3D" id="1.20.1720.10">
    <property type="entry name" value="Multidrug resistance protein D"/>
    <property type="match status" value="1"/>
</dbReference>
<dbReference type="Pfam" id="PF07690">
    <property type="entry name" value="MFS_1"/>
    <property type="match status" value="1"/>
</dbReference>
<feature type="transmembrane region" description="Helical" evidence="6">
    <location>
        <begin position="177"/>
        <end position="197"/>
    </location>
</feature>
<keyword evidence="5 6" id="KW-0472">Membrane</keyword>
<dbReference type="InterPro" id="IPR020846">
    <property type="entry name" value="MFS_dom"/>
</dbReference>
<comment type="subcellular location">
    <subcellularLocation>
        <location evidence="1">Membrane</location>
        <topology evidence="1">Multi-pass membrane protein</topology>
    </subcellularLocation>
</comment>
<evidence type="ECO:0000313" key="9">
    <source>
        <dbReference type="Proteomes" id="UP001199106"/>
    </source>
</evidence>
<dbReference type="AlphaFoldDB" id="A0AAD4IJC0"/>
<feature type="domain" description="Major facilitator superfamily (MFS) profile" evidence="7">
    <location>
        <begin position="1"/>
        <end position="483"/>
    </location>
</feature>